<dbReference type="SUPFAM" id="SSF52096">
    <property type="entry name" value="ClpP/crotonase"/>
    <property type="match status" value="1"/>
</dbReference>
<proteinExistence type="inferred from homology"/>
<evidence type="ECO:0000313" key="6">
    <source>
        <dbReference type="EMBL" id="KKT65502.1"/>
    </source>
</evidence>
<dbReference type="GO" id="GO:0004176">
    <property type="term" value="F:ATP-dependent peptidase activity"/>
    <property type="evidence" value="ECO:0007669"/>
    <property type="project" value="InterPro"/>
</dbReference>
<keyword evidence="4" id="KW-0720">Serine protease</keyword>
<evidence type="ECO:0000313" key="7">
    <source>
        <dbReference type="Proteomes" id="UP000034826"/>
    </source>
</evidence>
<name>A0A0G1LA34_9BACT</name>
<dbReference type="AlphaFoldDB" id="A0A0G1LA34"/>
<evidence type="ECO:0000259" key="5">
    <source>
        <dbReference type="Pfam" id="PF01343"/>
    </source>
</evidence>
<gene>
    <name evidence="6" type="ORF">UW60_C0044G0016</name>
</gene>
<dbReference type="PANTHER" id="PTHR42987">
    <property type="entry name" value="PEPTIDASE S49"/>
    <property type="match status" value="1"/>
</dbReference>
<evidence type="ECO:0000256" key="4">
    <source>
        <dbReference type="ARBA" id="ARBA00022825"/>
    </source>
</evidence>
<dbReference type="InterPro" id="IPR047272">
    <property type="entry name" value="S49_SppA_C"/>
</dbReference>
<dbReference type="InterPro" id="IPR004635">
    <property type="entry name" value="Pept_S49_SppA"/>
</dbReference>
<dbReference type="EMBL" id="LCIY01000044">
    <property type="protein sequence ID" value="KKT65502.1"/>
    <property type="molecule type" value="Genomic_DNA"/>
</dbReference>
<reference evidence="6 7" key="1">
    <citation type="journal article" date="2015" name="Nature">
        <title>rRNA introns, odd ribosomes, and small enigmatic genomes across a large radiation of phyla.</title>
        <authorList>
            <person name="Brown C.T."/>
            <person name="Hug L.A."/>
            <person name="Thomas B.C."/>
            <person name="Sharon I."/>
            <person name="Castelle C.J."/>
            <person name="Singh A."/>
            <person name="Wilkins M.J."/>
            <person name="Williams K.H."/>
            <person name="Banfield J.F."/>
        </authorList>
    </citation>
    <scope>NUCLEOTIDE SEQUENCE [LARGE SCALE GENOMIC DNA]</scope>
</reference>
<keyword evidence="2" id="KW-0645">Protease</keyword>
<accession>A0A0G1LA34</accession>
<dbReference type="InterPro" id="IPR001907">
    <property type="entry name" value="ClpP"/>
</dbReference>
<comment type="caution">
    <text evidence="6">The sequence shown here is derived from an EMBL/GenBank/DDBJ whole genome shotgun (WGS) entry which is preliminary data.</text>
</comment>
<evidence type="ECO:0000256" key="1">
    <source>
        <dbReference type="ARBA" id="ARBA00008683"/>
    </source>
</evidence>
<dbReference type="InterPro" id="IPR029045">
    <property type="entry name" value="ClpP/crotonase-like_dom_sf"/>
</dbReference>
<dbReference type="CDD" id="cd07023">
    <property type="entry name" value="S49_Sppa_N_C"/>
    <property type="match status" value="1"/>
</dbReference>
<dbReference type="GO" id="GO:0004252">
    <property type="term" value="F:serine-type endopeptidase activity"/>
    <property type="evidence" value="ECO:0007669"/>
    <property type="project" value="InterPro"/>
</dbReference>
<dbReference type="InterPro" id="IPR002142">
    <property type="entry name" value="Peptidase_S49"/>
</dbReference>
<sequence length="323" mass="34685">MSKFLKIGCLTLVILFFIGLTFIAGIGVGSLATSIGESTEPKLHKTLLAGDGDAEIALMNLTGVILTNPAQEPFALAQGIITPDAVAETLELAIRDAAVKAVIIRIDSPGGSAVASDEIYQHIKNTAAKKPVVILVGDTAASGGYYIASAGNYIFANPASMIGSIGVIAEITDVQELFKKIGLEQETYKSGEFKDLFSSTRNRTPQEQEMIQELLDTAYGIFVQRVAAGRNMEIDKIFDLAEGKIYSGVKAKELGLIDDFGYRWQAFDKAKQLAGVTEAKLVAVSTKSLFESLFSEIKSSNPLTALLPQLHLIQSPGVKYLYK</sequence>
<dbReference type="Proteomes" id="UP000034826">
    <property type="component" value="Unassembled WGS sequence"/>
</dbReference>
<dbReference type="PANTHER" id="PTHR42987:SF4">
    <property type="entry name" value="PROTEASE SOHB-RELATED"/>
    <property type="match status" value="1"/>
</dbReference>
<dbReference type="PRINTS" id="PR00127">
    <property type="entry name" value="CLPPROTEASEP"/>
</dbReference>
<dbReference type="Pfam" id="PF01343">
    <property type="entry name" value="Peptidase_S49"/>
    <property type="match status" value="1"/>
</dbReference>
<protein>
    <submittedName>
        <fullName evidence="6">Signal peptide peptidase SppA, 36K type</fullName>
    </submittedName>
</protein>
<comment type="similarity">
    <text evidence="1">Belongs to the peptidase S49 family.</text>
</comment>
<keyword evidence="3" id="KW-0378">Hydrolase</keyword>
<evidence type="ECO:0000256" key="2">
    <source>
        <dbReference type="ARBA" id="ARBA00022670"/>
    </source>
</evidence>
<dbReference type="Gene3D" id="3.90.226.10">
    <property type="entry name" value="2-enoyl-CoA Hydratase, Chain A, domain 1"/>
    <property type="match status" value="1"/>
</dbReference>
<evidence type="ECO:0000256" key="3">
    <source>
        <dbReference type="ARBA" id="ARBA00022801"/>
    </source>
</evidence>
<organism evidence="6 7">
    <name type="scientific">Candidatus Woesebacteria bacterium GW2011_GWA2_44_33</name>
    <dbReference type="NCBI Taxonomy" id="1618564"/>
    <lineage>
        <taxon>Bacteria</taxon>
        <taxon>Candidatus Woeseibacteriota</taxon>
    </lineage>
</organism>
<dbReference type="NCBIfam" id="TIGR00706">
    <property type="entry name" value="SppA_dom"/>
    <property type="match status" value="1"/>
</dbReference>
<feature type="domain" description="Peptidase S49" evidence="5">
    <location>
        <begin position="126"/>
        <end position="276"/>
    </location>
</feature>
<dbReference type="GO" id="GO:0006508">
    <property type="term" value="P:proteolysis"/>
    <property type="evidence" value="ECO:0007669"/>
    <property type="project" value="UniProtKB-KW"/>
</dbReference>